<dbReference type="Proteomes" id="UP000230066">
    <property type="component" value="Unassembled WGS sequence"/>
</dbReference>
<dbReference type="SUPFAM" id="SSF57756">
    <property type="entry name" value="Retrovirus zinc finger-like domains"/>
    <property type="match status" value="1"/>
</dbReference>
<dbReference type="GO" id="GO:0003676">
    <property type="term" value="F:nucleic acid binding"/>
    <property type="evidence" value="ECO:0007669"/>
    <property type="project" value="InterPro"/>
</dbReference>
<dbReference type="AlphaFoldDB" id="A0A4E0RUN9"/>
<reference evidence="3" key="1">
    <citation type="submission" date="2019-03" db="EMBL/GenBank/DDBJ databases">
        <title>Improved annotation for the trematode Fasciola hepatica.</title>
        <authorList>
            <person name="Choi Y.-J."/>
            <person name="Martin J."/>
            <person name="Mitreva M."/>
        </authorList>
    </citation>
    <scope>NUCLEOTIDE SEQUENCE [LARGE SCALE GENOMIC DNA]</scope>
</reference>
<protein>
    <recommendedName>
        <fullName evidence="2">Eukaryotic translation initiation factor 3 subunit E N-terminal domain-containing protein</fullName>
    </recommendedName>
</protein>
<feature type="domain" description="Eukaryotic translation initiation factor 3 subunit E N-terminal" evidence="2">
    <location>
        <begin position="95"/>
        <end position="153"/>
    </location>
</feature>
<proteinExistence type="predicted"/>
<feature type="region of interest" description="Disordered" evidence="1">
    <location>
        <begin position="148"/>
        <end position="172"/>
    </location>
</feature>
<evidence type="ECO:0000256" key="1">
    <source>
        <dbReference type="SAM" id="MobiDB-lite"/>
    </source>
</evidence>
<dbReference type="InterPro" id="IPR019010">
    <property type="entry name" value="eIF3e_N"/>
</dbReference>
<accession>A0A4E0RUN9</accession>
<name>A0A4E0RUN9_FASHE</name>
<dbReference type="Gene3D" id="4.10.60.10">
    <property type="entry name" value="Zinc finger, CCHC-type"/>
    <property type="match status" value="1"/>
</dbReference>
<evidence type="ECO:0000259" key="2">
    <source>
        <dbReference type="Pfam" id="PF09440"/>
    </source>
</evidence>
<dbReference type="InterPro" id="IPR036875">
    <property type="entry name" value="Znf_CCHC_sf"/>
</dbReference>
<evidence type="ECO:0000313" key="4">
    <source>
        <dbReference type="Proteomes" id="UP000230066"/>
    </source>
</evidence>
<dbReference type="EMBL" id="JXXN02017310">
    <property type="protein sequence ID" value="THD18030.1"/>
    <property type="molecule type" value="Genomic_DNA"/>
</dbReference>
<organism evidence="3 4">
    <name type="scientific">Fasciola hepatica</name>
    <name type="common">Liver fluke</name>
    <dbReference type="NCBI Taxonomy" id="6192"/>
    <lineage>
        <taxon>Eukaryota</taxon>
        <taxon>Metazoa</taxon>
        <taxon>Spiralia</taxon>
        <taxon>Lophotrochozoa</taxon>
        <taxon>Platyhelminthes</taxon>
        <taxon>Trematoda</taxon>
        <taxon>Digenea</taxon>
        <taxon>Plagiorchiida</taxon>
        <taxon>Echinostomata</taxon>
        <taxon>Echinostomatoidea</taxon>
        <taxon>Fasciolidae</taxon>
        <taxon>Fasciola</taxon>
    </lineage>
</organism>
<keyword evidence="4" id="KW-1185">Reference proteome</keyword>
<evidence type="ECO:0000313" key="3">
    <source>
        <dbReference type="EMBL" id="THD18030.1"/>
    </source>
</evidence>
<gene>
    <name evidence="3" type="ORF">D915_011104</name>
</gene>
<comment type="caution">
    <text evidence="3">The sequence shown here is derived from an EMBL/GenBank/DDBJ whole genome shotgun (WGS) entry which is preliminary data.</text>
</comment>
<sequence>MTRDCVNERSGGGDGGRGTCYTCEGTERIAGDRASNQRGGSYGGGGGGGGRGYYNYGEIGHVARSCPSNQKNGTALQSVREVTAATRCLGTSKYDLTEKSCNYLHEHLIMPLLEYVYVKSVYNGVSLVKTKLEVLQGTSATDYATDTSQGILGNANPGGGTDSGHGREVGTS</sequence>
<dbReference type="Pfam" id="PF09440">
    <property type="entry name" value="eIF3_N"/>
    <property type="match status" value="1"/>
</dbReference>
<dbReference type="GO" id="GO:0008270">
    <property type="term" value="F:zinc ion binding"/>
    <property type="evidence" value="ECO:0007669"/>
    <property type="project" value="InterPro"/>
</dbReference>